<dbReference type="EMBL" id="JAAZON010000481">
    <property type="protein sequence ID" value="NMC63607.1"/>
    <property type="molecule type" value="Genomic_DNA"/>
</dbReference>
<evidence type="ECO:0000313" key="2">
    <source>
        <dbReference type="Proteomes" id="UP000524246"/>
    </source>
</evidence>
<proteinExistence type="predicted"/>
<reference evidence="1 2" key="1">
    <citation type="journal article" date="2020" name="Biotechnol. Biofuels">
        <title>New insights from the biogas microbiome by comprehensive genome-resolved metagenomics of nearly 1600 species originating from multiple anaerobic digesters.</title>
        <authorList>
            <person name="Campanaro S."/>
            <person name="Treu L."/>
            <person name="Rodriguez-R L.M."/>
            <person name="Kovalovszki A."/>
            <person name="Ziels R.M."/>
            <person name="Maus I."/>
            <person name="Zhu X."/>
            <person name="Kougias P.G."/>
            <person name="Basile A."/>
            <person name="Luo G."/>
            <person name="Schluter A."/>
            <person name="Konstantinidis K.T."/>
            <person name="Angelidaki I."/>
        </authorList>
    </citation>
    <scope>NUCLEOTIDE SEQUENCE [LARGE SCALE GENOMIC DNA]</scope>
    <source>
        <strain evidence="1">AS27yjCOA_65</strain>
    </source>
</reference>
<name>A0A7X9FSZ2_9DELT</name>
<accession>A0A7X9FSZ2</accession>
<dbReference type="AlphaFoldDB" id="A0A7X9FSZ2"/>
<organism evidence="1 2">
    <name type="scientific">SAR324 cluster bacterium</name>
    <dbReference type="NCBI Taxonomy" id="2024889"/>
    <lineage>
        <taxon>Bacteria</taxon>
        <taxon>Deltaproteobacteria</taxon>
        <taxon>SAR324 cluster</taxon>
    </lineage>
</organism>
<gene>
    <name evidence="1" type="ORF">GYA55_10635</name>
</gene>
<sequence length="121" mass="13239">GTKRPNYYTYRKFAELVGNFVSVQEIKAEDSKYIYKYMLPDGSAVYVLWAELADGSTFTISDLGSVTQVEKICTVPDLNPDDTVILDSSGNPTFETSTEAVSGGSVTISTTSNVPYYVIPK</sequence>
<protein>
    <submittedName>
        <fullName evidence="1">Uncharacterized protein</fullName>
    </submittedName>
</protein>
<dbReference type="Proteomes" id="UP000524246">
    <property type="component" value="Unassembled WGS sequence"/>
</dbReference>
<feature type="non-terminal residue" evidence="1">
    <location>
        <position position="1"/>
    </location>
</feature>
<evidence type="ECO:0000313" key="1">
    <source>
        <dbReference type="EMBL" id="NMC63607.1"/>
    </source>
</evidence>
<comment type="caution">
    <text evidence="1">The sequence shown here is derived from an EMBL/GenBank/DDBJ whole genome shotgun (WGS) entry which is preliminary data.</text>
</comment>